<dbReference type="InterPro" id="IPR006439">
    <property type="entry name" value="HAD-SF_hydro_IA"/>
</dbReference>
<keyword evidence="1" id="KW-0378">Hydrolase</keyword>
<dbReference type="Proteomes" id="UP000677152">
    <property type="component" value="Chromosome"/>
</dbReference>
<dbReference type="EMBL" id="CP073249">
    <property type="protein sequence ID" value="QUF02578.1"/>
    <property type="molecule type" value="Genomic_DNA"/>
</dbReference>
<dbReference type="SUPFAM" id="SSF56784">
    <property type="entry name" value="HAD-like"/>
    <property type="match status" value="1"/>
</dbReference>
<dbReference type="PANTHER" id="PTHR47829">
    <property type="entry name" value="HYDROLASE, PUTATIVE (AFU_ORTHOLOGUE AFUA_1G12880)-RELATED"/>
    <property type="match status" value="1"/>
</dbReference>
<dbReference type="GO" id="GO:0016787">
    <property type="term" value="F:hydrolase activity"/>
    <property type="evidence" value="ECO:0007669"/>
    <property type="project" value="UniProtKB-KW"/>
</dbReference>
<dbReference type="PANTHER" id="PTHR47829:SF1">
    <property type="entry name" value="HAD FAMILY PHOSPHATASE"/>
    <property type="match status" value="1"/>
</dbReference>
<sequence>MCRVRGLVLDFGGVLTDSGSEELLIAVERARREDIRTAILSNADGRWAPPREWGHLFDAVVTSGASGVAKPDAEIYLLTASELGLEPGDCVFVDDLPVNVRGAAAAGMVGVHHTSVETTLQELEILLAIPLRG</sequence>
<dbReference type="InterPro" id="IPR052898">
    <property type="entry name" value="ACAD10-like"/>
</dbReference>
<dbReference type="NCBIfam" id="TIGR01509">
    <property type="entry name" value="HAD-SF-IA-v3"/>
    <property type="match status" value="1"/>
</dbReference>
<accession>A0AA45L438</accession>
<dbReference type="InterPro" id="IPR036412">
    <property type="entry name" value="HAD-like_sf"/>
</dbReference>
<name>A0AA45L438_9PSEU</name>
<gene>
    <name evidence="1" type="ORF">KCV87_24375</name>
</gene>
<dbReference type="Pfam" id="PF00702">
    <property type="entry name" value="Hydrolase"/>
    <property type="match status" value="1"/>
</dbReference>
<organism evidence="1 2">
    <name type="scientific">Actinosynnema pretiosum subsp. pretiosum</name>
    <dbReference type="NCBI Taxonomy" id="103721"/>
    <lineage>
        <taxon>Bacteria</taxon>
        <taxon>Bacillati</taxon>
        <taxon>Actinomycetota</taxon>
        <taxon>Actinomycetes</taxon>
        <taxon>Pseudonocardiales</taxon>
        <taxon>Pseudonocardiaceae</taxon>
        <taxon>Actinosynnema</taxon>
    </lineage>
</organism>
<dbReference type="AlphaFoldDB" id="A0AA45L438"/>
<proteinExistence type="predicted"/>
<dbReference type="InterPro" id="IPR023214">
    <property type="entry name" value="HAD_sf"/>
</dbReference>
<reference evidence="1" key="1">
    <citation type="submission" date="2021-04" db="EMBL/GenBank/DDBJ databases">
        <title>Genomic sequence of Actinosynnema pretiosum subsp. pretiosum ATCC 31280 (C-14919).</title>
        <authorList>
            <person name="Bai L."/>
            <person name="Wang X."/>
            <person name="Xiao Y."/>
        </authorList>
    </citation>
    <scope>NUCLEOTIDE SEQUENCE</scope>
    <source>
        <strain evidence="1">ATCC 31280</strain>
    </source>
</reference>
<evidence type="ECO:0000313" key="1">
    <source>
        <dbReference type="EMBL" id="QUF02578.1"/>
    </source>
</evidence>
<dbReference type="Gene3D" id="3.40.50.1000">
    <property type="entry name" value="HAD superfamily/HAD-like"/>
    <property type="match status" value="1"/>
</dbReference>
<protein>
    <submittedName>
        <fullName evidence="1">HAD-IA family hydrolase</fullName>
    </submittedName>
</protein>
<evidence type="ECO:0000313" key="2">
    <source>
        <dbReference type="Proteomes" id="UP000677152"/>
    </source>
</evidence>